<dbReference type="Proteomes" id="UP001165101">
    <property type="component" value="Unassembled WGS sequence"/>
</dbReference>
<dbReference type="EMBL" id="BSXV01006405">
    <property type="protein sequence ID" value="GMF03756.1"/>
    <property type="molecule type" value="Genomic_DNA"/>
</dbReference>
<accession>A0ACB5U7H0</accession>
<keyword evidence="2" id="KW-1185">Reference proteome</keyword>
<protein>
    <submittedName>
        <fullName evidence="1">Unnamed protein product</fullName>
    </submittedName>
</protein>
<evidence type="ECO:0000313" key="2">
    <source>
        <dbReference type="Proteomes" id="UP001165101"/>
    </source>
</evidence>
<sequence length="91" mass="11043">MQPIQQTQQQRPQQNQFLNPNQIYNRSTKGNYPQQQQQPFQQRNYPPQNYPQQQNYPPQNQQYQQRGYPTQQKPQGYQPQTAMNMNPNFTK</sequence>
<comment type="caution">
    <text evidence="1">The sequence shown here is derived from an EMBL/GenBank/DDBJ whole genome shotgun (WGS) entry which is preliminary data.</text>
</comment>
<gene>
    <name evidence="1" type="ORF">Cboi01_000636700</name>
</gene>
<evidence type="ECO:0000313" key="1">
    <source>
        <dbReference type="EMBL" id="GMF03756.1"/>
    </source>
</evidence>
<organism evidence="1 2">
    <name type="scientific">Candida boidinii</name>
    <name type="common">Yeast</name>
    <dbReference type="NCBI Taxonomy" id="5477"/>
    <lineage>
        <taxon>Eukaryota</taxon>
        <taxon>Fungi</taxon>
        <taxon>Dikarya</taxon>
        <taxon>Ascomycota</taxon>
        <taxon>Saccharomycotina</taxon>
        <taxon>Pichiomycetes</taxon>
        <taxon>Pichiales</taxon>
        <taxon>Pichiaceae</taxon>
        <taxon>Ogataea</taxon>
        <taxon>Ogataea/Candida clade</taxon>
    </lineage>
</organism>
<proteinExistence type="predicted"/>
<reference evidence="1" key="1">
    <citation type="submission" date="2023-04" db="EMBL/GenBank/DDBJ databases">
        <title>Candida boidinii NBRC 1967.</title>
        <authorList>
            <person name="Ichikawa N."/>
            <person name="Sato H."/>
            <person name="Tonouchi N."/>
        </authorList>
    </citation>
    <scope>NUCLEOTIDE SEQUENCE</scope>
    <source>
        <strain evidence="1">NBRC 1967</strain>
    </source>
</reference>
<name>A0ACB5U7H0_CANBO</name>